<evidence type="ECO:0000256" key="1">
    <source>
        <dbReference type="ARBA" id="ARBA00006499"/>
    </source>
</evidence>
<evidence type="ECO:0000259" key="3">
    <source>
        <dbReference type="Pfam" id="PF02230"/>
    </source>
</evidence>
<protein>
    <submittedName>
        <fullName evidence="4">Alpha/beta hydrolase</fullName>
    </submittedName>
</protein>
<dbReference type="Gene3D" id="3.40.50.1820">
    <property type="entry name" value="alpha/beta hydrolase"/>
    <property type="match status" value="1"/>
</dbReference>
<comment type="similarity">
    <text evidence="1">Belongs to the AB hydrolase superfamily. AB hydrolase 2 family.</text>
</comment>
<dbReference type="EMBL" id="CP104067">
    <property type="protein sequence ID" value="WAH44656.1"/>
    <property type="molecule type" value="Genomic_DNA"/>
</dbReference>
<evidence type="ECO:0000313" key="4">
    <source>
        <dbReference type="EMBL" id="WAH44656.1"/>
    </source>
</evidence>
<dbReference type="Pfam" id="PF02230">
    <property type="entry name" value="Abhydrolase_2"/>
    <property type="match status" value="1"/>
</dbReference>
<reference evidence="4" key="1">
    <citation type="submission" date="2022-08" db="EMBL/GenBank/DDBJ databases">
        <title>Alicyclobacillus fastidiosus DSM 17978, complete genome.</title>
        <authorList>
            <person name="Wang Q."/>
            <person name="Cai R."/>
            <person name="Wang Z."/>
        </authorList>
    </citation>
    <scope>NUCLEOTIDE SEQUENCE</scope>
    <source>
        <strain evidence="4">DSM 17978</strain>
    </source>
</reference>
<name>A0ABY6ZP93_9BACL</name>
<dbReference type="InterPro" id="IPR003140">
    <property type="entry name" value="PLipase/COase/thioEstase"/>
</dbReference>
<evidence type="ECO:0000256" key="2">
    <source>
        <dbReference type="ARBA" id="ARBA00022801"/>
    </source>
</evidence>
<accession>A0ABY6ZP93</accession>
<dbReference type="PANTHER" id="PTHR10655:SF17">
    <property type="entry name" value="LYSOPHOSPHOLIPASE-LIKE PROTEIN 1"/>
    <property type="match status" value="1"/>
</dbReference>
<evidence type="ECO:0000313" key="5">
    <source>
        <dbReference type="Proteomes" id="UP001164761"/>
    </source>
</evidence>
<keyword evidence="2 4" id="KW-0378">Hydrolase</keyword>
<dbReference type="SUPFAM" id="SSF53474">
    <property type="entry name" value="alpha/beta-Hydrolases"/>
    <property type="match status" value="1"/>
</dbReference>
<sequence>MHKFIPSSTGNNDTTLLLLHGTGGSEEDLLPLGRFLAPDAAMLGVRGKVLEGGMPRFFRRLSEGVFDEEDLISRTHELARFIEEATQTYSLNPKRIIAVGYSNGANIAASMLLLEPRILSAAILLRAMVPLEPEEIPDLKNIPVLMQSGRNDPIVPASNSERLAELLKEAGAEVTLNWQNTGHGLANPELVAAEAWIRQLVV</sequence>
<dbReference type="InterPro" id="IPR050565">
    <property type="entry name" value="LYPA1-2/EST-like"/>
</dbReference>
<keyword evidence="5" id="KW-1185">Reference proteome</keyword>
<dbReference type="PANTHER" id="PTHR10655">
    <property type="entry name" value="LYSOPHOSPHOLIPASE-RELATED"/>
    <property type="match status" value="1"/>
</dbReference>
<feature type="domain" description="Phospholipase/carboxylesterase/thioesterase" evidence="3">
    <location>
        <begin position="4"/>
        <end position="198"/>
    </location>
</feature>
<organism evidence="4 5">
    <name type="scientific">Alicyclobacillus fastidiosus</name>
    <dbReference type="NCBI Taxonomy" id="392011"/>
    <lineage>
        <taxon>Bacteria</taxon>
        <taxon>Bacillati</taxon>
        <taxon>Bacillota</taxon>
        <taxon>Bacilli</taxon>
        <taxon>Bacillales</taxon>
        <taxon>Alicyclobacillaceae</taxon>
        <taxon>Alicyclobacillus</taxon>
    </lineage>
</organism>
<proteinExistence type="inferred from homology"/>
<dbReference type="InterPro" id="IPR029058">
    <property type="entry name" value="AB_hydrolase_fold"/>
</dbReference>
<dbReference type="GO" id="GO:0016787">
    <property type="term" value="F:hydrolase activity"/>
    <property type="evidence" value="ECO:0007669"/>
    <property type="project" value="UniProtKB-KW"/>
</dbReference>
<dbReference type="Proteomes" id="UP001164761">
    <property type="component" value="Chromosome"/>
</dbReference>
<gene>
    <name evidence="4" type="ORF">NZD89_18110</name>
</gene>